<dbReference type="EMBL" id="JAAMPI010001084">
    <property type="protein sequence ID" value="KAF4626787.1"/>
    <property type="molecule type" value="Genomic_DNA"/>
</dbReference>
<reference evidence="1 2" key="1">
    <citation type="submission" date="2020-03" db="EMBL/GenBank/DDBJ databases">
        <title>Draft Genome Sequence of Cudoniella acicularis.</title>
        <authorList>
            <person name="Buettner E."/>
            <person name="Kellner H."/>
        </authorList>
    </citation>
    <scope>NUCLEOTIDE SEQUENCE [LARGE SCALE GENOMIC DNA]</scope>
    <source>
        <strain evidence="1 2">DSM 108380</strain>
    </source>
</reference>
<gene>
    <name evidence="1" type="ORF">G7Y89_g11368</name>
</gene>
<proteinExistence type="predicted"/>
<comment type="caution">
    <text evidence="1">The sequence shown here is derived from an EMBL/GenBank/DDBJ whole genome shotgun (WGS) entry which is preliminary data.</text>
</comment>
<keyword evidence="2" id="KW-1185">Reference proteome</keyword>
<organism evidence="1 2">
    <name type="scientific">Cudoniella acicularis</name>
    <dbReference type="NCBI Taxonomy" id="354080"/>
    <lineage>
        <taxon>Eukaryota</taxon>
        <taxon>Fungi</taxon>
        <taxon>Dikarya</taxon>
        <taxon>Ascomycota</taxon>
        <taxon>Pezizomycotina</taxon>
        <taxon>Leotiomycetes</taxon>
        <taxon>Helotiales</taxon>
        <taxon>Tricladiaceae</taxon>
        <taxon>Cudoniella</taxon>
    </lineage>
</organism>
<evidence type="ECO:0000313" key="1">
    <source>
        <dbReference type="EMBL" id="KAF4626787.1"/>
    </source>
</evidence>
<sequence>MAADESVLYENEQAQRKRAAEETLEAPLCIRQAGDPLSPKTAIRNASEALITAIKKAGEIYCSVPLNEPKRK</sequence>
<protein>
    <submittedName>
        <fullName evidence="1">Uncharacterized protein</fullName>
    </submittedName>
</protein>
<evidence type="ECO:0000313" key="2">
    <source>
        <dbReference type="Proteomes" id="UP000566819"/>
    </source>
</evidence>
<accession>A0A8H4VYC3</accession>
<name>A0A8H4VYC3_9HELO</name>
<dbReference type="Proteomes" id="UP000566819">
    <property type="component" value="Unassembled WGS sequence"/>
</dbReference>
<dbReference type="AlphaFoldDB" id="A0A8H4VYC3"/>